<reference evidence="8 9" key="1">
    <citation type="submission" date="2019-04" db="EMBL/GenBank/DDBJ databases">
        <title>Chromosome genome assembly for Takifugu flavidus.</title>
        <authorList>
            <person name="Xiao S."/>
        </authorList>
    </citation>
    <scope>NUCLEOTIDE SEQUENCE [LARGE SCALE GENOMIC DNA]</scope>
    <source>
        <strain evidence="8">HTHZ2018</strain>
        <tissue evidence="8">Muscle</tissue>
    </source>
</reference>
<evidence type="ECO:0000313" key="9">
    <source>
        <dbReference type="Proteomes" id="UP000324091"/>
    </source>
</evidence>
<evidence type="ECO:0000256" key="5">
    <source>
        <dbReference type="ARBA" id="ARBA00023242"/>
    </source>
</evidence>
<evidence type="ECO:0000256" key="6">
    <source>
        <dbReference type="SAM" id="MobiDB-lite"/>
    </source>
</evidence>
<dbReference type="InterPro" id="IPR025670">
    <property type="entry name" value="Fox-1_C_dom"/>
</dbReference>
<keyword evidence="9" id="KW-1185">Reference proteome</keyword>
<keyword evidence="5" id="KW-0539">Nucleus</keyword>
<dbReference type="InterPro" id="IPR047131">
    <property type="entry name" value="RBFOX1-like"/>
</dbReference>
<evidence type="ECO:0000259" key="7">
    <source>
        <dbReference type="Pfam" id="PF12414"/>
    </source>
</evidence>
<dbReference type="EMBL" id="RHFK02000010">
    <property type="protein sequence ID" value="TWW69270.1"/>
    <property type="molecule type" value="Genomic_DNA"/>
</dbReference>
<proteinExistence type="predicted"/>
<sequence length="179" mass="20346">MAGWVEREENGEERRGEERRERRERRGEERRERRGEERREREERRGERGEEREERRDSIKHYKEMGGYATYRYAQPAAATAAAYSDSYGRVYAADPYNHTLTPAATYSVGAMLHHTIAHVRCSPPSFINPSIHPSIHALTHDCRQPPALGALYSAALMPSHLFLQGPSPATCATVSPSP</sequence>
<evidence type="ECO:0000256" key="1">
    <source>
        <dbReference type="ARBA" id="ARBA00004123"/>
    </source>
</evidence>
<dbReference type="PANTHER" id="PTHR15597:SF45">
    <property type="entry name" value="RNA BINDING PROTEIN FOX-1 HOMOLOG 1"/>
    <property type="match status" value="1"/>
</dbReference>
<dbReference type="GO" id="GO:0007399">
    <property type="term" value="P:nervous system development"/>
    <property type="evidence" value="ECO:0007669"/>
    <property type="project" value="InterPro"/>
</dbReference>
<keyword evidence="4" id="KW-0694">RNA-binding</keyword>
<dbReference type="GO" id="GO:0000381">
    <property type="term" value="P:regulation of alternative mRNA splicing, via spliceosome"/>
    <property type="evidence" value="ECO:0007669"/>
    <property type="project" value="InterPro"/>
</dbReference>
<keyword evidence="3" id="KW-0963">Cytoplasm</keyword>
<comment type="subcellular location">
    <subcellularLocation>
        <location evidence="2">Cytoplasm</location>
    </subcellularLocation>
    <subcellularLocation>
        <location evidence="1">Nucleus</location>
    </subcellularLocation>
</comment>
<gene>
    <name evidence="8" type="ORF">D4764_18G0000760</name>
</gene>
<feature type="domain" description="Fox-1 C-terminal" evidence="7">
    <location>
        <begin position="62"/>
        <end position="97"/>
    </location>
</feature>
<evidence type="ECO:0000256" key="4">
    <source>
        <dbReference type="ARBA" id="ARBA00022884"/>
    </source>
</evidence>
<evidence type="ECO:0000256" key="3">
    <source>
        <dbReference type="ARBA" id="ARBA00022490"/>
    </source>
</evidence>
<dbReference type="AlphaFoldDB" id="A0A5C6NT35"/>
<dbReference type="Proteomes" id="UP000324091">
    <property type="component" value="Chromosome 18"/>
</dbReference>
<accession>A0A5C6NT35</accession>
<organism evidence="8 9">
    <name type="scientific">Takifugu flavidus</name>
    <name type="common">sansaifugu</name>
    <dbReference type="NCBI Taxonomy" id="433684"/>
    <lineage>
        <taxon>Eukaryota</taxon>
        <taxon>Metazoa</taxon>
        <taxon>Chordata</taxon>
        <taxon>Craniata</taxon>
        <taxon>Vertebrata</taxon>
        <taxon>Euteleostomi</taxon>
        <taxon>Actinopterygii</taxon>
        <taxon>Neopterygii</taxon>
        <taxon>Teleostei</taxon>
        <taxon>Neoteleostei</taxon>
        <taxon>Acanthomorphata</taxon>
        <taxon>Eupercaria</taxon>
        <taxon>Tetraodontiformes</taxon>
        <taxon>Tetradontoidea</taxon>
        <taxon>Tetraodontidae</taxon>
        <taxon>Takifugu</taxon>
    </lineage>
</organism>
<evidence type="ECO:0000313" key="8">
    <source>
        <dbReference type="EMBL" id="TWW69270.1"/>
    </source>
</evidence>
<feature type="region of interest" description="Disordered" evidence="6">
    <location>
        <begin position="1"/>
        <end position="57"/>
    </location>
</feature>
<evidence type="ECO:0000256" key="2">
    <source>
        <dbReference type="ARBA" id="ARBA00004496"/>
    </source>
</evidence>
<dbReference type="GO" id="GO:0005634">
    <property type="term" value="C:nucleus"/>
    <property type="evidence" value="ECO:0007669"/>
    <property type="project" value="UniProtKB-SubCell"/>
</dbReference>
<dbReference type="Pfam" id="PF12414">
    <property type="entry name" value="Fox-1_C"/>
    <property type="match status" value="1"/>
</dbReference>
<dbReference type="GO" id="GO:0005737">
    <property type="term" value="C:cytoplasm"/>
    <property type="evidence" value="ECO:0007669"/>
    <property type="project" value="UniProtKB-SubCell"/>
</dbReference>
<protein>
    <submittedName>
        <fullName evidence="8">RNA binding protein fox-1-like protein 1</fullName>
    </submittedName>
</protein>
<dbReference type="GO" id="GO:0003729">
    <property type="term" value="F:mRNA binding"/>
    <property type="evidence" value="ECO:0007669"/>
    <property type="project" value="TreeGrafter"/>
</dbReference>
<comment type="caution">
    <text evidence="8">The sequence shown here is derived from an EMBL/GenBank/DDBJ whole genome shotgun (WGS) entry which is preliminary data.</text>
</comment>
<name>A0A5C6NT35_9TELE</name>
<dbReference type="PANTHER" id="PTHR15597">
    <property type="entry name" value="ATAXIN 2-BINDING PROTEIN 1-RELATED"/>
    <property type="match status" value="1"/>
</dbReference>